<dbReference type="SUPFAM" id="SSF74653">
    <property type="entry name" value="TolA/TonB C-terminal domain"/>
    <property type="match status" value="1"/>
</dbReference>
<dbReference type="Gene3D" id="3.30.1150.10">
    <property type="match status" value="1"/>
</dbReference>
<dbReference type="Proteomes" id="UP001220964">
    <property type="component" value="Unassembled WGS sequence"/>
</dbReference>
<reference evidence="2" key="1">
    <citation type="submission" date="2023-03" db="EMBL/GenBank/DDBJ databases">
        <title>Multiphase analysis and comparison of six strains from genera Psychromarinibacter, Lutimaribacter, and Maritimibacter, including a novel species: Psychromarinibacter sediminicola sp. nov.</title>
        <authorList>
            <person name="Wang Y.-H."/>
            <person name="Ye M.-Q."/>
            <person name="Du Z.-J."/>
        </authorList>
    </citation>
    <scope>NUCLEOTIDE SEQUENCE</scope>
    <source>
        <strain evidence="2">C21-152</strain>
    </source>
</reference>
<feature type="region of interest" description="Disordered" evidence="1">
    <location>
        <begin position="12"/>
        <end position="34"/>
    </location>
</feature>
<comment type="caution">
    <text evidence="2">The sequence shown here is derived from an EMBL/GenBank/DDBJ whole genome shotgun (WGS) entry which is preliminary data.</text>
</comment>
<evidence type="ECO:0000313" key="3">
    <source>
        <dbReference type="Proteomes" id="UP001220964"/>
    </source>
</evidence>
<evidence type="ECO:0008006" key="4">
    <source>
        <dbReference type="Google" id="ProtNLM"/>
    </source>
</evidence>
<organism evidence="2 3">
    <name type="scientific">Psychromarinibacter sediminicola</name>
    <dbReference type="NCBI Taxonomy" id="3033385"/>
    <lineage>
        <taxon>Bacteria</taxon>
        <taxon>Pseudomonadati</taxon>
        <taxon>Pseudomonadota</taxon>
        <taxon>Alphaproteobacteria</taxon>
        <taxon>Rhodobacterales</taxon>
        <taxon>Paracoccaceae</taxon>
        <taxon>Psychromarinibacter</taxon>
    </lineage>
</organism>
<dbReference type="EMBL" id="JARGYC010000006">
    <property type="protein sequence ID" value="MDF0599843.1"/>
    <property type="molecule type" value="Genomic_DNA"/>
</dbReference>
<sequence>MLTALLSGLVTPSGAEGQRLGPEPGEAGLPVDLAQPAPPLSPAVIEALGLAVQQCWTLGASPSGTRQTTVVVSVDMRRDGTPDNGSIRLVSSETPGGEAERIAFEAARRAIIRCGARGFPLPEEKYPHWKRIEMTFDPEGAHRQ</sequence>
<accession>A0AAE3T7L7</accession>
<name>A0AAE3T7L7_9RHOB</name>
<evidence type="ECO:0000313" key="2">
    <source>
        <dbReference type="EMBL" id="MDF0599843.1"/>
    </source>
</evidence>
<gene>
    <name evidence="2" type="ORF">P1J78_03765</name>
</gene>
<evidence type="ECO:0000256" key="1">
    <source>
        <dbReference type="SAM" id="MobiDB-lite"/>
    </source>
</evidence>
<proteinExistence type="predicted"/>
<keyword evidence="3" id="KW-1185">Reference proteome</keyword>
<protein>
    <recommendedName>
        <fullName evidence="4">Energy transducer TonB</fullName>
    </recommendedName>
</protein>
<dbReference type="AlphaFoldDB" id="A0AAE3T7L7"/>
<dbReference type="RefSeq" id="WP_275565985.1">
    <property type="nucleotide sequence ID" value="NZ_JARGYC010000006.1"/>
</dbReference>